<evidence type="ECO:0000313" key="3">
    <source>
        <dbReference type="Proteomes" id="UP000585609"/>
    </source>
</evidence>
<dbReference type="Gene3D" id="2.60.120.10">
    <property type="entry name" value="Jelly Rolls"/>
    <property type="match status" value="1"/>
</dbReference>
<accession>A0A6V8NUE9</accession>
<proteinExistence type="inferred from homology"/>
<dbReference type="SUPFAM" id="SSF51182">
    <property type="entry name" value="RmlC-like cupins"/>
    <property type="match status" value="1"/>
</dbReference>
<evidence type="ECO:0000256" key="1">
    <source>
        <dbReference type="ARBA" id="ARBA00010154"/>
    </source>
</evidence>
<dbReference type="InterPro" id="IPR014710">
    <property type="entry name" value="RmlC-like_jellyroll"/>
</dbReference>
<dbReference type="InterPro" id="IPR011051">
    <property type="entry name" value="RmlC_Cupin_sf"/>
</dbReference>
<comment type="caution">
    <text evidence="2">The sequence shown here is derived from an EMBL/GenBank/DDBJ whole genome shotgun (WGS) entry which is preliminary data.</text>
</comment>
<evidence type="ECO:0000313" key="2">
    <source>
        <dbReference type="EMBL" id="GFP23902.1"/>
    </source>
</evidence>
<name>A0A6V8NUE9_9ACTN</name>
<sequence>MIDGVKIKKLRVIPDERGFLMEMLRSDDEIFEKFGQVYVTAGYPGVVKGWHYHRKQTDYFTVVKGMAKVVLYDGREGSPTHGEINEFFMGDMNQILLKIPPLVMHGFK</sequence>
<dbReference type="GO" id="GO:0008830">
    <property type="term" value="F:dTDP-4-dehydrorhamnose 3,5-epimerase activity"/>
    <property type="evidence" value="ECO:0007669"/>
    <property type="project" value="InterPro"/>
</dbReference>
<dbReference type="EMBL" id="BLRW01000244">
    <property type="protein sequence ID" value="GFP23902.1"/>
    <property type="molecule type" value="Genomic_DNA"/>
</dbReference>
<dbReference type="InterPro" id="IPR000888">
    <property type="entry name" value="RmlC-like"/>
</dbReference>
<dbReference type="GO" id="GO:0005829">
    <property type="term" value="C:cytosol"/>
    <property type="evidence" value="ECO:0007669"/>
    <property type="project" value="TreeGrafter"/>
</dbReference>
<feature type="non-terminal residue" evidence="2">
    <location>
        <position position="108"/>
    </location>
</feature>
<dbReference type="Pfam" id="PF00908">
    <property type="entry name" value="dTDP_sugar_isom"/>
    <property type="match status" value="1"/>
</dbReference>
<dbReference type="Proteomes" id="UP000585609">
    <property type="component" value="Unassembled WGS sequence"/>
</dbReference>
<dbReference type="AlphaFoldDB" id="A0A6V8NUE9"/>
<dbReference type="PANTHER" id="PTHR21047">
    <property type="entry name" value="DTDP-6-DEOXY-D-GLUCOSE-3,5 EPIMERASE"/>
    <property type="match status" value="1"/>
</dbReference>
<comment type="similarity">
    <text evidence="1">Belongs to the dTDP-4-dehydrorhamnose 3,5-epimerase family.</text>
</comment>
<dbReference type="CDD" id="cd02208">
    <property type="entry name" value="cupin_RmlC-like"/>
    <property type="match status" value="1"/>
</dbReference>
<reference evidence="2 3" key="1">
    <citation type="journal article" date="2020" name="Front. Microbiol.">
        <title>Single-cell genomics of novel Actinobacteria with the Wood-Ljungdahl pathway discovered in a serpentinizing system.</title>
        <authorList>
            <person name="Merino N."/>
            <person name="Kawai M."/>
            <person name="Boyd E.S."/>
            <person name="Colman D.R."/>
            <person name="McGlynn S.E."/>
            <person name="Nealson K.H."/>
            <person name="Kurokawa K."/>
            <person name="Hongoh Y."/>
        </authorList>
    </citation>
    <scope>NUCLEOTIDE SEQUENCE [LARGE SCALE GENOMIC DNA]</scope>
    <source>
        <strain evidence="2 3">S09_30</strain>
    </source>
</reference>
<dbReference type="PANTHER" id="PTHR21047:SF2">
    <property type="entry name" value="THYMIDINE DIPHOSPHO-4-KETO-RHAMNOSE 3,5-EPIMERASE"/>
    <property type="match status" value="1"/>
</dbReference>
<protein>
    <submittedName>
        <fullName evidence="2">dTDP-4-dehydrorhamnose 3,5-epimerase</fullName>
    </submittedName>
</protein>
<organism evidence="2 3">
    <name type="scientific">Candidatus Hakubella thermalkaliphila</name>
    <dbReference type="NCBI Taxonomy" id="2754717"/>
    <lineage>
        <taxon>Bacteria</taxon>
        <taxon>Bacillati</taxon>
        <taxon>Actinomycetota</taxon>
        <taxon>Actinomycetota incertae sedis</taxon>
        <taxon>Candidatus Hakubellales</taxon>
        <taxon>Candidatus Hakubellaceae</taxon>
        <taxon>Candidatus Hakubella</taxon>
    </lineage>
</organism>
<dbReference type="GO" id="GO:0000271">
    <property type="term" value="P:polysaccharide biosynthetic process"/>
    <property type="evidence" value="ECO:0007669"/>
    <property type="project" value="TreeGrafter"/>
</dbReference>
<gene>
    <name evidence="2" type="ORF">HKBW3S09_01368</name>
</gene>